<name>A0A2D0KM64_9GAMM</name>
<comment type="caution">
    <text evidence="3">The sequence shown here is derived from an EMBL/GenBank/DDBJ whole genome shotgun (WGS) entry which is preliminary data.</text>
</comment>
<feature type="region of interest" description="Disordered" evidence="2">
    <location>
        <begin position="226"/>
        <end position="279"/>
    </location>
</feature>
<feature type="coiled-coil region" evidence="1">
    <location>
        <begin position="184"/>
        <end position="215"/>
    </location>
</feature>
<proteinExistence type="predicted"/>
<feature type="compositionally biased region" description="Basic and acidic residues" evidence="2">
    <location>
        <begin position="241"/>
        <end position="279"/>
    </location>
</feature>
<dbReference type="Proteomes" id="UP000222366">
    <property type="component" value="Unassembled WGS sequence"/>
</dbReference>
<evidence type="ECO:0000313" key="4">
    <source>
        <dbReference type="Proteomes" id="UP000222366"/>
    </source>
</evidence>
<keyword evidence="4" id="KW-1185">Reference proteome</keyword>
<evidence type="ECO:0000256" key="1">
    <source>
        <dbReference type="SAM" id="Coils"/>
    </source>
</evidence>
<gene>
    <name evidence="3" type="ORF">Xsto_02929</name>
</gene>
<protein>
    <submittedName>
        <fullName evidence="3">Membrane protein</fullName>
    </submittedName>
</protein>
<reference evidence="3 4" key="1">
    <citation type="journal article" date="2017" name="Nat. Microbiol.">
        <title>Natural product diversity associated with the nematode symbionts Photorhabdus and Xenorhabdus.</title>
        <authorList>
            <person name="Tobias N.J."/>
            <person name="Wolff H."/>
            <person name="Djahanschiri B."/>
            <person name="Grundmann F."/>
            <person name="Kronenwerth M."/>
            <person name="Shi Y.M."/>
            <person name="Simonyi S."/>
            <person name="Grun P."/>
            <person name="Shapiro-Ilan D."/>
            <person name="Pidot S.J."/>
            <person name="Stinear T.P."/>
            <person name="Ebersberger I."/>
            <person name="Bode H.B."/>
        </authorList>
    </citation>
    <scope>NUCLEOTIDE SEQUENCE [LARGE SCALE GENOMIC DNA]</scope>
    <source>
        <strain evidence="3 4">DSM 17904</strain>
    </source>
</reference>
<feature type="compositionally biased region" description="Polar residues" evidence="2">
    <location>
        <begin position="228"/>
        <end position="240"/>
    </location>
</feature>
<keyword evidence="1" id="KW-0175">Coiled coil</keyword>
<dbReference type="EMBL" id="NJAJ01000028">
    <property type="protein sequence ID" value="PHM64523.1"/>
    <property type="molecule type" value="Genomic_DNA"/>
</dbReference>
<accession>A0A2D0KM64</accession>
<organism evidence="3 4">
    <name type="scientific">Xenorhabdus stockiae</name>
    <dbReference type="NCBI Taxonomy" id="351614"/>
    <lineage>
        <taxon>Bacteria</taxon>
        <taxon>Pseudomonadati</taxon>
        <taxon>Pseudomonadota</taxon>
        <taxon>Gammaproteobacteria</taxon>
        <taxon>Enterobacterales</taxon>
        <taxon>Morganellaceae</taxon>
        <taxon>Xenorhabdus</taxon>
    </lineage>
</organism>
<sequence length="279" mass="32324">MMKTEQQNIVTRTVKKKAVMPHLSERAVSRCFRTMMLLFVPYLLTGCVSNSASGELTKISEAIMPEQRVIDYHPKACDVIWNITKTAAMENSLYWLRLIDCTEKLSPTEARDKVKQFMADDWSQVFKQSILINHSIPSVAERRSIIENLNRYSTQFPPSLQPLLQLWRDQQYLKISLAEQKTKYQRLQSDSDNKIDRLKEARTRLEYELHSISRKLENLTDIERQLSSRKQSQNGSSASVETEHPVDESGNKINESHPERKSETKTEDNFSEEKGAEVQ</sequence>
<dbReference type="AlphaFoldDB" id="A0A2D0KM64"/>
<evidence type="ECO:0000256" key="2">
    <source>
        <dbReference type="SAM" id="MobiDB-lite"/>
    </source>
</evidence>
<dbReference type="InterPro" id="IPR025262">
    <property type="entry name" value="QseG"/>
</dbReference>
<dbReference type="NCBIfam" id="NF007997">
    <property type="entry name" value="PRK10722.1"/>
    <property type="match status" value="1"/>
</dbReference>
<dbReference type="Pfam" id="PF13942">
    <property type="entry name" value="Lipoprotein_20"/>
    <property type="match status" value="1"/>
</dbReference>
<evidence type="ECO:0000313" key="3">
    <source>
        <dbReference type="EMBL" id="PHM64523.1"/>
    </source>
</evidence>
<dbReference type="RefSeq" id="WP_099110612.1">
    <property type="nucleotide sequence ID" value="NZ_NJAJ01000028.1"/>
</dbReference>